<comment type="caution">
    <text evidence="4">The sequence shown here is derived from an EMBL/GenBank/DDBJ whole genome shotgun (WGS) entry which is preliminary data.</text>
</comment>
<dbReference type="Proteomes" id="UP001165427">
    <property type="component" value="Unassembled WGS sequence"/>
</dbReference>
<dbReference type="PROSITE" id="PS51371">
    <property type="entry name" value="CBS"/>
    <property type="match status" value="1"/>
</dbReference>
<evidence type="ECO:0000259" key="3">
    <source>
        <dbReference type="PROSITE" id="PS51371"/>
    </source>
</evidence>
<evidence type="ECO:0000256" key="1">
    <source>
        <dbReference type="ARBA" id="ARBA00022737"/>
    </source>
</evidence>
<dbReference type="InterPro" id="IPR046342">
    <property type="entry name" value="CBS_dom_sf"/>
</dbReference>
<evidence type="ECO:0000313" key="5">
    <source>
        <dbReference type="Proteomes" id="UP001165427"/>
    </source>
</evidence>
<dbReference type="Gene3D" id="3.10.580.10">
    <property type="entry name" value="CBS-domain"/>
    <property type="match status" value="1"/>
</dbReference>
<keyword evidence="1" id="KW-0677">Repeat</keyword>
<dbReference type="SUPFAM" id="SSF54631">
    <property type="entry name" value="CBS-domain pair"/>
    <property type="match status" value="1"/>
</dbReference>
<proteinExistence type="predicted"/>
<keyword evidence="2" id="KW-0129">CBS domain</keyword>
<organism evidence="4 5">
    <name type="scientific">Desulfatitalea alkaliphila</name>
    <dbReference type="NCBI Taxonomy" id="2929485"/>
    <lineage>
        <taxon>Bacteria</taxon>
        <taxon>Pseudomonadati</taxon>
        <taxon>Thermodesulfobacteriota</taxon>
        <taxon>Desulfobacteria</taxon>
        <taxon>Desulfobacterales</taxon>
        <taxon>Desulfosarcinaceae</taxon>
        <taxon>Desulfatitalea</taxon>
    </lineage>
</organism>
<accession>A0AA41UP55</accession>
<dbReference type="InterPro" id="IPR051462">
    <property type="entry name" value="CBS_domain-containing"/>
</dbReference>
<gene>
    <name evidence="4" type="ORF">MRX98_06190</name>
</gene>
<evidence type="ECO:0000313" key="4">
    <source>
        <dbReference type="EMBL" id="MCJ8500158.1"/>
    </source>
</evidence>
<dbReference type="PANTHER" id="PTHR48108">
    <property type="entry name" value="CBS DOMAIN-CONTAINING PROTEIN CBSX2, CHLOROPLASTIC"/>
    <property type="match status" value="1"/>
</dbReference>
<dbReference type="EMBL" id="JALJRB010000005">
    <property type="protein sequence ID" value="MCJ8500158.1"/>
    <property type="molecule type" value="Genomic_DNA"/>
</dbReference>
<protein>
    <submittedName>
        <fullName evidence="4">CBS domain-containing protein</fullName>
    </submittedName>
</protein>
<reference evidence="4" key="1">
    <citation type="submission" date="2022-04" db="EMBL/GenBank/DDBJ databases">
        <title>Desulfatitalea alkaliphila sp. nov., a novel anaerobic sulfate-reducing bacterium isolated from terrestrial mud volcano, Taman Peninsula, Russia.</title>
        <authorList>
            <person name="Khomyakova M.A."/>
            <person name="Merkel A.Y."/>
            <person name="Slobodkin A.I."/>
        </authorList>
    </citation>
    <scope>NUCLEOTIDE SEQUENCE</scope>
    <source>
        <strain evidence="4">M08but</strain>
    </source>
</reference>
<dbReference type="SMART" id="SM00116">
    <property type="entry name" value="CBS"/>
    <property type="match status" value="2"/>
</dbReference>
<keyword evidence="5" id="KW-1185">Reference proteome</keyword>
<name>A0AA41UP55_9BACT</name>
<dbReference type="Pfam" id="PF00571">
    <property type="entry name" value="CBS"/>
    <property type="match status" value="2"/>
</dbReference>
<sequence>MENILVKDMMVPLADYVTVSDRATLADAVAALKKAQQEFDRDRYRHRAVLVLDQHGKVVGKVSQINALQALEPKYRGLGDLQELEGLYGLKADNIRRMISDHGLWKMPIDDICQKSAAISVRDIMHKPTEGEIVDQDASLNEAIHQLIIGKHQSLLVVRDREIVGVLRLSDVFQRVGDIMAACAI</sequence>
<dbReference type="RefSeq" id="WP_246903989.1">
    <property type="nucleotide sequence ID" value="NZ_JALJRB010000005.1"/>
</dbReference>
<dbReference type="InterPro" id="IPR000644">
    <property type="entry name" value="CBS_dom"/>
</dbReference>
<dbReference type="PANTHER" id="PTHR48108:SF26">
    <property type="entry name" value="CBS DOMAIN-CONTAINING PROTEIN DDB_G0289609"/>
    <property type="match status" value="1"/>
</dbReference>
<evidence type="ECO:0000256" key="2">
    <source>
        <dbReference type="PROSITE-ProRule" id="PRU00703"/>
    </source>
</evidence>
<dbReference type="AlphaFoldDB" id="A0AA41UP55"/>
<feature type="domain" description="CBS" evidence="3">
    <location>
        <begin position="10"/>
        <end position="81"/>
    </location>
</feature>